<organism evidence="1 2">
    <name type="scientific">Elysia crispata</name>
    <name type="common">lettuce slug</name>
    <dbReference type="NCBI Taxonomy" id="231223"/>
    <lineage>
        <taxon>Eukaryota</taxon>
        <taxon>Metazoa</taxon>
        <taxon>Spiralia</taxon>
        <taxon>Lophotrochozoa</taxon>
        <taxon>Mollusca</taxon>
        <taxon>Gastropoda</taxon>
        <taxon>Heterobranchia</taxon>
        <taxon>Euthyneura</taxon>
        <taxon>Panpulmonata</taxon>
        <taxon>Sacoglossa</taxon>
        <taxon>Placobranchoidea</taxon>
        <taxon>Plakobranchidae</taxon>
        <taxon>Elysia</taxon>
    </lineage>
</organism>
<evidence type="ECO:0000313" key="2">
    <source>
        <dbReference type="Proteomes" id="UP001283361"/>
    </source>
</evidence>
<sequence length="86" mass="9947">MRTITGRLLLKNVKVASHNKCHKRQQLCLHYTSPGARSHSVHSLLQPNTDIFSRRRSQTHHKLQSPSLHISLKASESYPIIFLRRP</sequence>
<name>A0AAE1ANX0_9GAST</name>
<gene>
    <name evidence="1" type="ORF">RRG08_047117</name>
</gene>
<reference evidence="1" key="1">
    <citation type="journal article" date="2023" name="G3 (Bethesda)">
        <title>A reference genome for the long-term kleptoplast-retaining sea slug Elysia crispata morphotype clarki.</title>
        <authorList>
            <person name="Eastman K.E."/>
            <person name="Pendleton A.L."/>
            <person name="Shaikh M.A."/>
            <person name="Suttiyut T."/>
            <person name="Ogas R."/>
            <person name="Tomko P."/>
            <person name="Gavelis G."/>
            <person name="Widhalm J.R."/>
            <person name="Wisecaver J.H."/>
        </authorList>
    </citation>
    <scope>NUCLEOTIDE SEQUENCE</scope>
    <source>
        <strain evidence="1">ECLA1</strain>
    </source>
</reference>
<comment type="caution">
    <text evidence="1">The sequence shown here is derived from an EMBL/GenBank/DDBJ whole genome shotgun (WGS) entry which is preliminary data.</text>
</comment>
<dbReference type="Proteomes" id="UP001283361">
    <property type="component" value="Unassembled WGS sequence"/>
</dbReference>
<protein>
    <submittedName>
        <fullName evidence="1">Uncharacterized protein</fullName>
    </submittedName>
</protein>
<evidence type="ECO:0000313" key="1">
    <source>
        <dbReference type="EMBL" id="KAK3791209.1"/>
    </source>
</evidence>
<proteinExistence type="predicted"/>
<keyword evidence="2" id="KW-1185">Reference proteome</keyword>
<dbReference type="AlphaFoldDB" id="A0AAE1ANX0"/>
<dbReference type="EMBL" id="JAWDGP010001480">
    <property type="protein sequence ID" value="KAK3791209.1"/>
    <property type="molecule type" value="Genomic_DNA"/>
</dbReference>
<accession>A0AAE1ANX0</accession>